<feature type="domain" description="LUD" evidence="1">
    <location>
        <begin position="49"/>
        <end position="226"/>
    </location>
</feature>
<dbReference type="RefSeq" id="WP_316972830.1">
    <property type="nucleotide sequence ID" value="NZ_JAWIIJ010000002.1"/>
</dbReference>
<comment type="caution">
    <text evidence="2">The sequence shown here is derived from an EMBL/GenBank/DDBJ whole genome shotgun (WGS) entry which is preliminary data.</text>
</comment>
<dbReference type="Pfam" id="PF02589">
    <property type="entry name" value="LUD_dom"/>
    <property type="match status" value="1"/>
</dbReference>
<dbReference type="PANTHER" id="PTHR43682">
    <property type="entry name" value="LACTATE UTILIZATION PROTEIN C"/>
    <property type="match status" value="1"/>
</dbReference>
<dbReference type="Gene3D" id="3.40.50.10420">
    <property type="entry name" value="NagB/RpiA/CoA transferase-like"/>
    <property type="match status" value="1"/>
</dbReference>
<dbReference type="SUPFAM" id="SSF100950">
    <property type="entry name" value="NagB/RpiA/CoA transferase-like"/>
    <property type="match status" value="1"/>
</dbReference>
<protein>
    <submittedName>
        <fullName evidence="2">Lactate utilization protein</fullName>
    </submittedName>
</protein>
<organism evidence="2 3">
    <name type="scientific">Marinobacter xestospongiae</name>
    <dbReference type="NCBI Taxonomy" id="994319"/>
    <lineage>
        <taxon>Bacteria</taxon>
        <taxon>Pseudomonadati</taxon>
        <taxon>Pseudomonadota</taxon>
        <taxon>Gammaproteobacteria</taxon>
        <taxon>Pseudomonadales</taxon>
        <taxon>Marinobacteraceae</taxon>
        <taxon>Marinobacter</taxon>
    </lineage>
</organism>
<keyword evidence="3" id="KW-1185">Reference proteome</keyword>
<evidence type="ECO:0000259" key="1">
    <source>
        <dbReference type="Pfam" id="PF02589"/>
    </source>
</evidence>
<evidence type="ECO:0000313" key="2">
    <source>
        <dbReference type="EMBL" id="MDV2077977.1"/>
    </source>
</evidence>
<name>A0ABU3VUN8_9GAMM</name>
<dbReference type="InterPro" id="IPR003741">
    <property type="entry name" value="LUD_dom"/>
</dbReference>
<dbReference type="EMBL" id="JAWIIJ010000002">
    <property type="protein sequence ID" value="MDV2077977.1"/>
    <property type="molecule type" value="Genomic_DNA"/>
</dbReference>
<dbReference type="InterPro" id="IPR037171">
    <property type="entry name" value="NagB/RpiA_transferase-like"/>
</dbReference>
<dbReference type="PANTHER" id="PTHR43682:SF1">
    <property type="entry name" value="LACTATE UTILIZATION PROTEIN C"/>
    <property type="match status" value="1"/>
</dbReference>
<dbReference type="InterPro" id="IPR024185">
    <property type="entry name" value="FTHF_cligase-like_sf"/>
</dbReference>
<sequence>MNPGKTARNQSRTAILNRLRQGRGDQAMTVPASDFAVVRDRNWTPAERLDRFEARISSVNGEVHRVAREQWIDTLYALMKAKGLENLLVSEEVEHGRELRRLWPWEAPALLGYEQPIEHWKPAMFNSVAAALTGCRGAIAETGSLMLWPTPQEPRLMSLVPPVHFVLLAADCVYDTFHQAMAEQQWAQQGMPTNALLISGPSKTADIEQTLAYGVHGPRELVVLILE</sequence>
<dbReference type="Proteomes" id="UP001269819">
    <property type="component" value="Unassembled WGS sequence"/>
</dbReference>
<evidence type="ECO:0000313" key="3">
    <source>
        <dbReference type="Proteomes" id="UP001269819"/>
    </source>
</evidence>
<proteinExistence type="predicted"/>
<reference evidence="2 3" key="1">
    <citation type="submission" date="2023-10" db="EMBL/GenBank/DDBJ databases">
        <title>Characteristics and mechanism of a salt-tolerant marine origin heterotrophic nitrifying- aerobic denitrifying bacteria Marinobacter xestospongiae HN1.</title>
        <authorList>
            <person name="Qi R."/>
        </authorList>
    </citation>
    <scope>NUCLEOTIDE SEQUENCE [LARGE SCALE GENOMIC DNA]</scope>
    <source>
        <strain evidence="2 3">HN1</strain>
    </source>
</reference>
<accession>A0ABU3VUN8</accession>
<gene>
    <name evidence="2" type="ORF">RYS15_04750</name>
</gene>